<reference evidence="3" key="2">
    <citation type="journal article" date="2011" name="Plant Physiol.">
        <title>Developing rice with high yield under phosphorus deficiency: Pup1 sequence to application.</title>
        <authorList>
            <person name="Chin J.H."/>
            <person name="Gamuyao R."/>
            <person name="Dalid C."/>
            <person name="Bustamam M."/>
            <person name="Prasetiyono J."/>
            <person name="Moeljopawiro S."/>
            <person name="Wissuwa M."/>
            <person name="Heuer S."/>
        </authorList>
    </citation>
    <scope>NUCLEOTIDE SEQUENCE</scope>
</reference>
<dbReference type="CDD" id="cd01650">
    <property type="entry name" value="RT_nLTR_like"/>
    <property type="match status" value="1"/>
</dbReference>
<dbReference type="InterPro" id="IPR043502">
    <property type="entry name" value="DNA/RNA_pol_sf"/>
</dbReference>
<reference evidence="3" key="3">
    <citation type="journal article" date="2012" name="Nature">
        <title>The protein kinase Pstol1 from traditional rice confers tolerance of phosphorus deficiency.</title>
        <authorList>
            <person name="Gamuyao R."/>
            <person name="Chin J.H."/>
            <person name="Pariasca-Tanaka J."/>
            <person name="Pesaresi P."/>
            <person name="Catausan S."/>
            <person name="Dalid C."/>
            <person name="Slamet-Loedin I."/>
            <person name="Tecson-Mendoza E.M."/>
            <person name="Wissuwa M."/>
            <person name="Heuer S."/>
        </authorList>
    </citation>
    <scope>NUCLEOTIDE SEQUENCE</scope>
</reference>
<evidence type="ECO:0000256" key="1">
    <source>
        <dbReference type="SAM" id="MobiDB-lite"/>
    </source>
</evidence>
<dbReference type="Gene3D" id="3.60.10.10">
    <property type="entry name" value="Endonuclease/exonuclease/phosphatase"/>
    <property type="match status" value="1"/>
</dbReference>
<dbReference type="InterPro" id="IPR000477">
    <property type="entry name" value="RT_dom"/>
</dbReference>
<evidence type="ECO:0000313" key="3">
    <source>
        <dbReference type="EMBL" id="BAH79979.1"/>
    </source>
</evidence>
<name>C5NNP0_ORYSI</name>
<feature type="domain" description="Reverse transcriptase" evidence="2">
    <location>
        <begin position="842"/>
        <end position="1120"/>
    </location>
</feature>
<organism evidence="3">
    <name type="scientific">Oryza sativa subsp. indica</name>
    <name type="common">Rice</name>
    <dbReference type="NCBI Taxonomy" id="39946"/>
    <lineage>
        <taxon>Eukaryota</taxon>
        <taxon>Viridiplantae</taxon>
        <taxon>Streptophyta</taxon>
        <taxon>Embryophyta</taxon>
        <taxon>Tracheophyta</taxon>
        <taxon>Spermatophyta</taxon>
        <taxon>Magnoliopsida</taxon>
        <taxon>Liliopsida</taxon>
        <taxon>Poales</taxon>
        <taxon>Poaceae</taxon>
        <taxon>BOP clade</taxon>
        <taxon>Oryzoideae</taxon>
        <taxon>Oryzeae</taxon>
        <taxon>Oryzinae</taxon>
        <taxon>Oryza</taxon>
        <taxon>Oryza sativa</taxon>
    </lineage>
</organism>
<dbReference type="Pfam" id="PF00078">
    <property type="entry name" value="RVT_1"/>
    <property type="match status" value="1"/>
</dbReference>
<proteinExistence type="predicted"/>
<gene>
    <name evidence="3" type="primary">K0159D02-14</name>
</gene>
<feature type="compositionally biased region" description="Polar residues" evidence="1">
    <location>
        <begin position="14"/>
        <end position="30"/>
    </location>
</feature>
<feature type="compositionally biased region" description="Low complexity" evidence="1">
    <location>
        <begin position="45"/>
        <end position="70"/>
    </location>
</feature>
<reference evidence="3" key="1">
    <citation type="journal article" date="2009" name="Plant Biotechnol. J.">
        <title>Comparative sequence analyses of the major quantitative trait locus phosphorus uptake 1 (Pup1) reveal a complex genetic structure.</title>
        <authorList>
            <person name="Heuer S."/>
            <person name="Lu X."/>
            <person name="Chin J.H."/>
            <person name="Pariasca-Tanaka J."/>
            <person name="Kanamori H."/>
            <person name="Matsumoto T."/>
            <person name="De Leon T."/>
            <person name="Ulat V.J."/>
            <person name="Ismail A.M."/>
            <person name="Yano M."/>
            <person name="Wissuwa M."/>
        </authorList>
    </citation>
    <scope>NUCLEOTIDE SEQUENCE</scope>
</reference>
<dbReference type="PROSITE" id="PS50878">
    <property type="entry name" value="RT_POL"/>
    <property type="match status" value="1"/>
</dbReference>
<dbReference type="GO" id="GO:0003824">
    <property type="term" value="F:catalytic activity"/>
    <property type="evidence" value="ECO:0007669"/>
    <property type="project" value="InterPro"/>
</dbReference>
<sequence>MAVSPPTPAPLGRSLTSTTPPSAPVQTLPASTPPMQTPLASSRQSTSAPTKSPLLPTLPMPTSLVQTPPVSTTTTQTAAYTHEGHVTQPGSSSIKHSTFGHVRSPCTPLQVYRHKRSKSLPPLSSSHTPVLIASTLILPICISNGLVNQEEKTEGLRHSDRCNAAISSNGIAAADEDSTTKAKRRAAMRNLDGPMMSKMADLAKSSLSSTSYLDPSIGMHSNLPSSSIVYLSNEQFSSNLGKIGVSLGSGSENVTFSVNAIKHMEVDRWKVAPKTKMKAKVTYKWSLARNFKAKVIDEANDQNPFDDGDDEDAEPDGILLAHLVKEVSEVDLDDAELSTTICDLIATPRKSKSASKKKGIFWNSRGLLDLAKYRYVAENIKEHNLDFVALLETRKNDVSKTNLDHLAGGADFVWHCLPPRGRSGGILLGINAAVMDLSLIVEGEFYVKFHLRNKEDRFEWILMAVYGPAQDEFKSSFLAELVRACQQNPHPKLIGGDFNILRSSTEKNDNRYNDRWPFLFNAVIDSFDLREIALAGRQFTWANSLANPTYEKLNRVLMTTEWESKFPMVSVHALERGVLDHTPLLLDTGSAAFIGNHKQFKLELSWLTRDDFHDCVVEIWNKPVKGRNSVQRWNNKMSALRKHLRGWAAHMSGMYKQEKKSLQSTVDELDIAAEVRVLTEVERDQLTQARDRLVMLLREEETKWFQRAKTSDVRLGDNNTKYFQMVANGKHRKKRIFYLEQDEGKLEGQAALKAYITSFYKKLFGPPEDNPFTLDESRTGDISQVTEAENEFLTSPFLEKEIRDAVFDTEHNKAPGPDGFPAEFYQKFWEVIKHDLMNLFHELHTGKLPLFNLNFGVITLLPKVKEANRIQQYRPICLFNVSFKLFTKVATNRINSVADHVVSPTQTAFMRGRNILEGVVILHETLHELHRKKLNGVIVKIDFEKAYDKVKWPFLMQALRMKGFSTKWISWIESFVSGGSVSIKVNNDVGPFFQTKKGLRQGDPLSPMLFNIVADMLVILINRAKVDGQICGVVPHLVDDGISILQYADDTILFMDHDLEKACNMKLLLCAFEQLSGLKINFHKSELFCFGDARAMEDQYTDLFGCSSGEFPLCYLGIPIHYRKLRNADWTGVEERFEKRLSSWKGKLLSTGGRLTLINSVLSSLPLYMMSFFAIPRGVLKKLDYFRSRFYWQCDDQKKKYRLTKWSIMCRPKEQGGLGIHDLDMKNIALLSKWLFKLLMTDGVWQQLIRNKYLGSKLVSQVEFKVGDSQFWANLMKVKRDFL</sequence>
<dbReference type="InterPro" id="IPR005135">
    <property type="entry name" value="Endo/exonuclease/phosphatase"/>
</dbReference>
<evidence type="ECO:0000259" key="2">
    <source>
        <dbReference type="PROSITE" id="PS50878"/>
    </source>
</evidence>
<dbReference type="SUPFAM" id="SSF56219">
    <property type="entry name" value="DNase I-like"/>
    <property type="match status" value="1"/>
</dbReference>
<dbReference type="PANTHER" id="PTHR33116">
    <property type="entry name" value="REVERSE TRANSCRIPTASE ZINC-BINDING DOMAIN-CONTAINING PROTEIN-RELATED-RELATED"/>
    <property type="match status" value="1"/>
</dbReference>
<dbReference type="PANTHER" id="PTHR33116:SF87">
    <property type="entry name" value="OS01G0158850 PROTEIN"/>
    <property type="match status" value="1"/>
</dbReference>
<accession>C5NNP0</accession>
<feature type="region of interest" description="Disordered" evidence="1">
    <location>
        <begin position="1"/>
        <end position="70"/>
    </location>
</feature>
<dbReference type="InterPro" id="IPR036691">
    <property type="entry name" value="Endo/exonu/phosph_ase_sf"/>
</dbReference>
<dbReference type="SUPFAM" id="SSF56672">
    <property type="entry name" value="DNA/RNA polymerases"/>
    <property type="match status" value="1"/>
</dbReference>
<protein>
    <submittedName>
        <fullName evidence="3">Putative unclassified retrotransposon protein</fullName>
    </submittedName>
</protein>
<dbReference type="EMBL" id="AB458444">
    <property type="protein sequence ID" value="BAH79979.1"/>
    <property type="molecule type" value="Genomic_DNA"/>
</dbReference>
<dbReference type="Pfam" id="PF03372">
    <property type="entry name" value="Exo_endo_phos"/>
    <property type="match status" value="1"/>
</dbReference>